<dbReference type="PANTHER" id="PTHR35037:SF3">
    <property type="entry name" value="C-TERMINAL REGION OF AIDA-LIKE PROTEIN"/>
    <property type="match status" value="1"/>
</dbReference>
<gene>
    <name evidence="5" type="ORF">C5748_24775</name>
</gene>
<dbReference type="PANTHER" id="PTHR35037">
    <property type="entry name" value="C-TERMINAL REGION OF AIDA-LIKE PROTEIN"/>
    <property type="match status" value="1"/>
</dbReference>
<feature type="compositionally biased region" description="Acidic residues" evidence="2">
    <location>
        <begin position="444"/>
        <end position="453"/>
    </location>
</feature>
<dbReference type="CDD" id="cd01344">
    <property type="entry name" value="PL2_Passenger_AT"/>
    <property type="match status" value="1"/>
</dbReference>
<feature type="compositionally biased region" description="Gly residues" evidence="2">
    <location>
        <begin position="321"/>
        <end position="336"/>
    </location>
</feature>
<sequence length="2090" mass="205273">MIDLRDPKTSRLILKRKAAIRGGVSISTLALAMMALPGLAYAACADSAAICVSQATDAGDPTVQGSLSWAITQANTGGNQTIAFDPAVFTGASPTLTMSGTNVQTPRISAGVTIDGTDVPGLTIDGNNEREIFFARPDAPDTIVDPIQLTIKNVTLANGLAKGGDGGTVGYGGGGGMGAGGAIFVGKGVALTTENVSLSANQAKGGIGGASTGDVSGSGGGGLNGGNGADSISLTGGGGGGGWGAGTNASEQTAGGANPGSDYSGGNGTGGVGDSAGYGGGGGGGGPAAAPPQSTPRGGNGGFGGGGGGGSNFDNTQGLYTPGGNGGFGGGAGGGFDSNVGETTAAEPGYGGGTTGNSHAGGGGAGFGGAIFVEDGGSIVIGGNGSVSGGGVEGGAGGGGAAAVGLNLGSGFFLNGTTGLNVEAAAGETITISDNIDSDAYNGADDETDDDPAGDGVDSGVTQSGPGTLELRGTNTYAGGTTISGGTVNVVDDTNLGHSSGDVTIDGGTLQFGAAVDSDRDMTLGTGNGTIDTMDNDSTLSGVISGAALTKIGSGMLTLTGDNTYDGGTTVDAGVLQLGDGGTSGSVDGNVALAAGTELVVNRSDAVTLDDVISGDGKFTQAGPGTTTLTGENSYAGGTDITGGILNVTSDANLGDAAGDVSIDGGTLQFGASFDSARDMALGAGNGTIDTMDNTNTLSGIISGAGALTKDGGGNLILTGDNTYAGGTSVNGGVLQIGDGGTSGDVTGAMALAGGTELIVNRSDEVTLDSDISGDGKFTQAGTGTTVLTGDNDYTGGTSVDAGVLQVGDGGTTGKITGDVAVASGGTLAVNHSDAVTLDGVVSGGGKLVQAGTGTTTLTGDNTYEGGTSVEAGVLQIGDGGTTGKIDGDVAVASGGTLAVNRSDAVTLDGVITGDGKLVQAGTGTTTLTGNNSHAGGTDINAGILNVTSDANLGDADGPLTIDGGTLQYGASFDSVRDMTLGAGNGTIDTMDNDNMLSGIISGEGALTKDGNGTLTLTGDNMYEGGTLVNGGVLQVGDGGTSGDVVGDVDLATGTELIVNRSDAVELDGAISGDGKFTQAGTGTTTLTGNNTHKGGTDITAGILNVSSDANLGDSAGPLTIDGGTLQYGASFDSVRDMTLGDGNGTIDTMDNNNMLSGVISGDGGLTKAGDGTLILAGDNDYQGGTSVDAGVLQIGNGGTSGSIDGPVALADGTELIIKHADAVTLGAVSGGGKLTQAGSGTTTVTGAAGYTGDTDIEDGVLKLAGGGSVEQSNRVKADTTFDISAIDGPQTTIQSLAGGESGEVILGGKDLIIANGKDAFAGVITGDGGLSVNGGHQTLTGTNKYAGGTVIGDDGTLQIGDGGTSGSVADPIDNEGVLIYNLSGEYRINQMTGDGSLVQMGGGTGLIDSKQGFTSRAVIDDGNVLKLVGDGDISAASGVTADGTFDITGIDADMTSIKGLSGGPDGRVHLGEKGLAVTAAQNDDFQGVVDGNGGLDITGGRQILSGDNIYTGGTHIAEGAALQIGNGGTSGSVKGGIIIDGLLAFNRSDMFTADNLLSGGGTLEQIGSGTTILSADNSGFTGTTNIRAGTLQIDQMLGGTMNVLAGGQLSGTGPVGSTVNAGVIAPGGNGGKDIGTLTINGDYAGQGGLIRLNTVLGGDNSPTDRLVIAGDTSGESHVQVINRGGLGARTNAGIKIIDIDGQSDGSFTLIGDYTTKDGESAVIGGAYAYTLHKNGIATPGDGDWYLRSEYAPQPGTPLYEAYGQVLARLNTVSTLQERAGNRYWSGAAYAPIAQGDGPSFTEPGPVALTEAGMIWSRIDAAHGHYRLDQSVSGAEYDIDSWKLEAGIDGQFYESERGRLIGSVWVNYGTATADIASYYGHGTMEVGGTGIGGALTWYDNAGYYLDAQGQVTWFDNDLTSSTLRRSVLDGDKTLGYVLSAESGQRIEIDENWTLTPQFQVTYATLGLDGFSDPYGARVDYDRPDSLTGRLGISANFQSAWQDDAGFTRQSDLYGIASIHREFLGRNKWSVSGERFTTTEEKVWAEIGAGGTYNWSDGQYGMFAKLAARTGVEDFADSYSVSGNLGFKVKW</sequence>
<dbReference type="InterPro" id="IPR036709">
    <property type="entry name" value="Autotransporte_beta_dom_sf"/>
</dbReference>
<evidence type="ECO:0000256" key="3">
    <source>
        <dbReference type="SAM" id="SignalP"/>
    </source>
</evidence>
<protein>
    <recommendedName>
        <fullName evidence="4">Autotransporter domain-containing protein</fullName>
    </recommendedName>
</protein>
<dbReference type="Gene3D" id="2.160.20.20">
    <property type="match status" value="4"/>
</dbReference>
<keyword evidence="1 3" id="KW-0732">Signal</keyword>
<feature type="compositionally biased region" description="Gly residues" evidence="2">
    <location>
        <begin position="298"/>
        <end position="311"/>
    </location>
</feature>
<evidence type="ECO:0000256" key="1">
    <source>
        <dbReference type="ARBA" id="ARBA00022729"/>
    </source>
</evidence>
<feature type="region of interest" description="Disordered" evidence="2">
    <location>
        <begin position="242"/>
        <end position="357"/>
    </location>
</feature>
<dbReference type="InterPro" id="IPR012332">
    <property type="entry name" value="Autotransporter_pectin_lyase_C"/>
</dbReference>
<dbReference type="PRINTS" id="PR01228">
    <property type="entry name" value="EGGSHELL"/>
</dbReference>
<feature type="signal peptide" evidence="3">
    <location>
        <begin position="1"/>
        <end position="42"/>
    </location>
</feature>
<evidence type="ECO:0000313" key="5">
    <source>
        <dbReference type="EMBL" id="PRD40854.1"/>
    </source>
</evidence>
<dbReference type="Gene3D" id="2.40.128.130">
    <property type="entry name" value="Autotransporter beta-domain"/>
    <property type="match status" value="1"/>
</dbReference>
<dbReference type="EMBL" id="PVBR01000029">
    <property type="protein sequence ID" value="PRD40854.1"/>
    <property type="molecule type" value="Genomic_DNA"/>
</dbReference>
<dbReference type="PROSITE" id="PS51208">
    <property type="entry name" value="AUTOTRANSPORTER"/>
    <property type="match status" value="1"/>
</dbReference>
<feature type="compositionally biased region" description="Gly residues" evidence="2">
    <location>
        <begin position="263"/>
        <end position="287"/>
    </location>
</feature>
<reference evidence="5 6" key="1">
    <citation type="submission" date="2018-02" db="EMBL/GenBank/DDBJ databases">
        <title>The draft genome of Phyllobacterium sp. 1N-3.</title>
        <authorList>
            <person name="Liu L."/>
            <person name="Li L."/>
            <person name="Zhang X."/>
            <person name="Wang T."/>
            <person name="Liang L."/>
        </authorList>
    </citation>
    <scope>NUCLEOTIDE SEQUENCE [LARGE SCALE GENOMIC DNA]</scope>
    <source>
        <strain evidence="5 6">1N-3</strain>
    </source>
</reference>
<name>A0A2S9IJZ7_9HYPH</name>
<feature type="domain" description="Autotransporter" evidence="4">
    <location>
        <begin position="1808"/>
        <end position="2090"/>
    </location>
</feature>
<dbReference type="InterPro" id="IPR013425">
    <property type="entry name" value="Autotrns_rpt"/>
</dbReference>
<dbReference type="GO" id="GO:0019867">
    <property type="term" value="C:outer membrane"/>
    <property type="evidence" value="ECO:0007669"/>
    <property type="project" value="InterPro"/>
</dbReference>
<dbReference type="Pfam" id="PF18883">
    <property type="entry name" value="AC_1"/>
    <property type="match status" value="1"/>
</dbReference>
<evidence type="ECO:0000313" key="6">
    <source>
        <dbReference type="Proteomes" id="UP000239434"/>
    </source>
</evidence>
<feature type="chain" id="PRO_5015510353" description="Autotransporter domain-containing protein" evidence="3">
    <location>
        <begin position="43"/>
        <end position="2090"/>
    </location>
</feature>
<organism evidence="5 6">
    <name type="scientific">Phyllobacterium phragmitis</name>
    <dbReference type="NCBI Taxonomy" id="2670329"/>
    <lineage>
        <taxon>Bacteria</taxon>
        <taxon>Pseudomonadati</taxon>
        <taxon>Pseudomonadota</taxon>
        <taxon>Alphaproteobacteria</taxon>
        <taxon>Hyphomicrobiales</taxon>
        <taxon>Phyllobacteriaceae</taxon>
        <taxon>Phyllobacterium</taxon>
    </lineage>
</organism>
<evidence type="ECO:0000259" key="4">
    <source>
        <dbReference type="PROSITE" id="PS51208"/>
    </source>
</evidence>
<dbReference type="InterPro" id="IPR005546">
    <property type="entry name" value="Autotransporte_beta"/>
</dbReference>
<dbReference type="Pfam" id="PF12951">
    <property type="entry name" value="PATR"/>
    <property type="match status" value="14"/>
</dbReference>
<dbReference type="InterPro" id="IPR043990">
    <property type="entry name" value="AC_1"/>
</dbReference>
<evidence type="ECO:0000256" key="2">
    <source>
        <dbReference type="SAM" id="MobiDB-lite"/>
    </source>
</evidence>
<dbReference type="SUPFAM" id="SSF51126">
    <property type="entry name" value="Pectin lyase-like"/>
    <property type="match status" value="4"/>
</dbReference>
<keyword evidence="6" id="KW-1185">Reference proteome</keyword>
<dbReference type="InterPro" id="IPR051551">
    <property type="entry name" value="Autotransporter_adhesion"/>
</dbReference>
<accession>A0A2S9IJZ7</accession>
<dbReference type="SMART" id="SM00869">
    <property type="entry name" value="Autotransporter"/>
    <property type="match status" value="1"/>
</dbReference>
<dbReference type="SUPFAM" id="SSF103515">
    <property type="entry name" value="Autotransporter"/>
    <property type="match status" value="1"/>
</dbReference>
<comment type="caution">
    <text evidence="5">The sequence shown here is derived from an EMBL/GenBank/DDBJ whole genome shotgun (WGS) entry which is preliminary data.</text>
</comment>
<feature type="region of interest" description="Disordered" evidence="2">
    <location>
        <begin position="436"/>
        <end position="471"/>
    </location>
</feature>
<dbReference type="NCBIfam" id="TIGR02601">
    <property type="entry name" value="autotrns_rpt"/>
    <property type="match status" value="12"/>
</dbReference>
<dbReference type="InterPro" id="IPR011050">
    <property type="entry name" value="Pectin_lyase_fold/virulence"/>
</dbReference>
<dbReference type="RefSeq" id="WP_105745336.1">
    <property type="nucleotide sequence ID" value="NZ_PVBR01000029.1"/>
</dbReference>
<proteinExistence type="predicted"/>
<dbReference type="NCBIfam" id="TIGR01414">
    <property type="entry name" value="autotrans_barl"/>
    <property type="match status" value="1"/>
</dbReference>
<dbReference type="InterPro" id="IPR006315">
    <property type="entry name" value="OM_autotransptr_brl_dom"/>
</dbReference>
<dbReference type="Proteomes" id="UP000239434">
    <property type="component" value="Unassembled WGS sequence"/>
</dbReference>